<name>A0A6P7WJC0_9AMPH</name>
<sequence>MDPFLGNQLLYFLLASALTAVGHLQDLCTNETNLIKGILQTTCSHKGLAYVPSTFIPKTTGILLLNFNHFKTISTASFQDLPELVDLDLSNNQLMSLDTKHPLPLQELILSSNSFTELPNLSNLQRLTKLLLAHNSISSLLDDAFDGLSQLKELDLKKNKINSISDQVFDVLPNLETLDLSYNYLQTVSQHLIRSLKKLEKFYVSGNHLAVLPDQFFEDLDNLAYVYLYDNPWHCTCALEYFKTWLTETSYVIYIINGSLTINMPESVVCTSPLKMKGIPVQDFETDYCKPPHKGDGFILIEEPPPKFEISITSRVIHLTSHPTTTIQTDTTSHPTTTIQTDSTSHILTTIQTYPISYPITSIKTHLTSHPITTSTIPTSHSLTITTYPTSYPITTIETYPTSHPITTIETRPTSHPITTIETRPTSHPLTSPETMTKLSSHVLTSINNVSNTPPITTTEKLTTLMTDTTQISQKSIPSTSRSLLTSNNVGILRGPSQQRGTFRDVLVKHCCLLHFILSLLSLLALLLVILILLSWLGWVYWKYYRPTKRLLGRQPNIWLIRYSLLRNNEMLVKASDQAFQNTKPLFSSFKGPSGVGFNIKSQFTYSLDRRTEILGTRTRKYNSNTV</sequence>
<feature type="chain" id="PRO_5044652360" evidence="5">
    <location>
        <begin position="25"/>
        <end position="627"/>
    </location>
</feature>
<dbReference type="KEGG" id="muo:115457878"/>
<dbReference type="SUPFAM" id="SSF52058">
    <property type="entry name" value="L domain-like"/>
    <property type="match status" value="1"/>
</dbReference>
<reference evidence="8 9" key="1">
    <citation type="submission" date="2025-04" db="UniProtKB">
        <authorList>
            <consortium name="RefSeq"/>
        </authorList>
    </citation>
    <scope>IDENTIFICATION</scope>
</reference>
<dbReference type="Gene3D" id="3.80.10.10">
    <property type="entry name" value="Ribonuclease Inhibitor"/>
    <property type="match status" value="2"/>
</dbReference>
<evidence type="ECO:0000256" key="5">
    <source>
        <dbReference type="SAM" id="SignalP"/>
    </source>
</evidence>
<dbReference type="PROSITE" id="PS51450">
    <property type="entry name" value="LRR"/>
    <property type="match status" value="3"/>
</dbReference>
<evidence type="ECO:0000313" key="9">
    <source>
        <dbReference type="RefSeq" id="XP_030043408.1"/>
    </source>
</evidence>
<evidence type="ECO:0000313" key="7">
    <source>
        <dbReference type="Proteomes" id="UP000515156"/>
    </source>
</evidence>
<feature type="transmembrane region" description="Helical" evidence="4">
    <location>
        <begin position="513"/>
        <end position="542"/>
    </location>
</feature>
<proteinExistence type="predicted"/>
<keyword evidence="4" id="KW-1133">Transmembrane helix</keyword>
<keyword evidence="4" id="KW-0812">Transmembrane</keyword>
<dbReference type="CTD" id="2811"/>
<dbReference type="InterPro" id="IPR000483">
    <property type="entry name" value="Cys-rich_flank_reg_C"/>
</dbReference>
<dbReference type="Pfam" id="PF13855">
    <property type="entry name" value="LRR_8"/>
    <property type="match status" value="1"/>
</dbReference>
<dbReference type="InterPro" id="IPR001611">
    <property type="entry name" value="Leu-rich_rpt"/>
</dbReference>
<dbReference type="OrthoDB" id="8400687at2759"/>
<gene>
    <name evidence="8 9" type="primary">GP1BA</name>
</gene>
<evidence type="ECO:0000313" key="8">
    <source>
        <dbReference type="RefSeq" id="XP_030043407.1"/>
    </source>
</evidence>
<evidence type="ECO:0000256" key="4">
    <source>
        <dbReference type="SAM" id="Phobius"/>
    </source>
</evidence>
<organism evidence="7 8">
    <name type="scientific">Microcaecilia unicolor</name>
    <dbReference type="NCBI Taxonomy" id="1415580"/>
    <lineage>
        <taxon>Eukaryota</taxon>
        <taxon>Metazoa</taxon>
        <taxon>Chordata</taxon>
        <taxon>Craniata</taxon>
        <taxon>Vertebrata</taxon>
        <taxon>Euteleostomi</taxon>
        <taxon>Amphibia</taxon>
        <taxon>Gymnophiona</taxon>
        <taxon>Siphonopidae</taxon>
        <taxon>Microcaecilia</taxon>
    </lineage>
</organism>
<dbReference type="AlphaFoldDB" id="A0A6P7WJC0"/>
<dbReference type="GeneID" id="115457878"/>
<dbReference type="PRINTS" id="PR00019">
    <property type="entry name" value="LEURICHRPT"/>
</dbReference>
<evidence type="ECO:0000256" key="1">
    <source>
        <dbReference type="ARBA" id="ARBA00022614"/>
    </source>
</evidence>
<dbReference type="SMART" id="SM00364">
    <property type="entry name" value="LRR_BAC"/>
    <property type="match status" value="3"/>
</dbReference>
<dbReference type="RefSeq" id="XP_030043407.1">
    <property type="nucleotide sequence ID" value="XM_030187547.1"/>
</dbReference>
<dbReference type="Proteomes" id="UP000515156">
    <property type="component" value="Chromosome 14"/>
</dbReference>
<dbReference type="InterPro" id="IPR032675">
    <property type="entry name" value="LRR_dom_sf"/>
</dbReference>
<dbReference type="SMART" id="SM00082">
    <property type="entry name" value="LRRCT"/>
    <property type="match status" value="1"/>
</dbReference>
<protein>
    <submittedName>
        <fullName evidence="8 9">Platelet glycoprotein Ib alpha chain</fullName>
    </submittedName>
</protein>
<keyword evidence="4" id="KW-0472">Membrane</keyword>
<dbReference type="InterPro" id="IPR003591">
    <property type="entry name" value="Leu-rich_rpt_typical-subtyp"/>
</dbReference>
<dbReference type="PANTHER" id="PTHR24366">
    <property type="entry name" value="IG(IMMUNOGLOBULIN) AND LRR(LEUCINE RICH REPEAT) DOMAINS"/>
    <property type="match status" value="1"/>
</dbReference>
<evidence type="ECO:0000256" key="2">
    <source>
        <dbReference type="ARBA" id="ARBA00022729"/>
    </source>
</evidence>
<evidence type="ECO:0000256" key="3">
    <source>
        <dbReference type="ARBA" id="ARBA00022737"/>
    </source>
</evidence>
<keyword evidence="1" id="KW-0433">Leucine-rich repeat</keyword>
<dbReference type="RefSeq" id="XP_030043408.1">
    <property type="nucleotide sequence ID" value="XM_030187548.1"/>
</dbReference>
<accession>A0A6P7WJC0</accession>
<keyword evidence="3" id="KW-0677">Repeat</keyword>
<dbReference type="SMART" id="SM00369">
    <property type="entry name" value="LRR_TYP"/>
    <property type="match status" value="5"/>
</dbReference>
<feature type="domain" description="LRRCT" evidence="6">
    <location>
        <begin position="231"/>
        <end position="290"/>
    </location>
</feature>
<keyword evidence="2 5" id="KW-0732">Signal</keyword>
<dbReference type="PANTHER" id="PTHR24366:SF171">
    <property type="entry name" value="LEUCINE RICH REPEAT NEURONAL 4"/>
    <property type="match status" value="1"/>
</dbReference>
<keyword evidence="7" id="KW-1185">Reference proteome</keyword>
<feature type="signal peptide" evidence="5">
    <location>
        <begin position="1"/>
        <end position="24"/>
    </location>
</feature>
<evidence type="ECO:0000259" key="6">
    <source>
        <dbReference type="SMART" id="SM00082"/>
    </source>
</evidence>